<dbReference type="InterPro" id="IPR027417">
    <property type="entry name" value="P-loop_NTPase"/>
</dbReference>
<dbReference type="GO" id="GO:0005524">
    <property type="term" value="F:ATP binding"/>
    <property type="evidence" value="ECO:0007669"/>
    <property type="project" value="UniProtKB-KW"/>
</dbReference>
<dbReference type="Proteomes" id="UP000001733">
    <property type="component" value="Chromosome"/>
</dbReference>
<evidence type="ECO:0000256" key="1">
    <source>
        <dbReference type="ARBA" id="ARBA00022448"/>
    </source>
</evidence>
<dbReference type="CDD" id="cd03257">
    <property type="entry name" value="ABC_NikE_OppD_transporters"/>
    <property type="match status" value="1"/>
</dbReference>
<dbReference type="InterPro" id="IPR017871">
    <property type="entry name" value="ABC_transporter-like_CS"/>
</dbReference>
<dbReference type="AlphaFoldDB" id="B5YC63"/>
<dbReference type="Gene3D" id="3.40.50.300">
    <property type="entry name" value="P-loop containing nucleotide triphosphate hydrolases"/>
    <property type="match status" value="1"/>
</dbReference>
<dbReference type="SUPFAM" id="SSF52540">
    <property type="entry name" value="P-loop containing nucleoside triphosphate hydrolases"/>
    <property type="match status" value="1"/>
</dbReference>
<name>B5YC63_DICT6</name>
<dbReference type="Pfam" id="PF08352">
    <property type="entry name" value="oligo_HPY"/>
    <property type="match status" value="1"/>
</dbReference>
<dbReference type="InterPro" id="IPR003439">
    <property type="entry name" value="ABC_transporter-like_ATP-bd"/>
</dbReference>
<evidence type="ECO:0000256" key="2">
    <source>
        <dbReference type="ARBA" id="ARBA00022741"/>
    </source>
</evidence>
<dbReference type="PaxDb" id="309799-DICTH_0288"/>
<proteinExistence type="predicted"/>
<feature type="domain" description="ABC transporter" evidence="4">
    <location>
        <begin position="7"/>
        <end position="258"/>
    </location>
</feature>
<dbReference type="InterPro" id="IPR003593">
    <property type="entry name" value="AAA+_ATPase"/>
</dbReference>
<accession>B5YC63</accession>
<dbReference type="InterPro" id="IPR013563">
    <property type="entry name" value="Oligopep_ABC_C"/>
</dbReference>
<dbReference type="NCBIfam" id="TIGR01727">
    <property type="entry name" value="oligo_HPY"/>
    <property type="match status" value="1"/>
</dbReference>
<dbReference type="KEGG" id="dth:DICTH_0288"/>
<evidence type="ECO:0000256" key="3">
    <source>
        <dbReference type="ARBA" id="ARBA00022840"/>
    </source>
</evidence>
<dbReference type="GO" id="GO:0015833">
    <property type="term" value="P:peptide transport"/>
    <property type="evidence" value="ECO:0007669"/>
    <property type="project" value="InterPro"/>
</dbReference>
<keyword evidence="1" id="KW-0813">Transport</keyword>
<keyword evidence="3 5" id="KW-0067">ATP-binding</keyword>
<dbReference type="PANTHER" id="PTHR43230">
    <property type="entry name" value="ABC-TYPE DIPEPTIDE/OLIGOPEPTIDE TRANSPORT SYSTEM, ATPASE COMPONENT"/>
    <property type="match status" value="1"/>
</dbReference>
<keyword evidence="6" id="KW-1185">Reference proteome</keyword>
<dbReference type="SMART" id="SM00382">
    <property type="entry name" value="AAA"/>
    <property type="match status" value="1"/>
</dbReference>
<dbReference type="eggNOG" id="COG4608">
    <property type="taxonomic scope" value="Bacteria"/>
</dbReference>
<dbReference type="OrthoDB" id="9806285at2"/>
<evidence type="ECO:0000313" key="6">
    <source>
        <dbReference type="Proteomes" id="UP000001733"/>
    </source>
</evidence>
<dbReference type="PANTHER" id="PTHR43230:SF1">
    <property type="entry name" value="OLIGOPEPTIDE ABC TRANSPORTER, ATP-BINDING PROTEIN"/>
    <property type="match status" value="1"/>
</dbReference>
<dbReference type="EMBL" id="CP001146">
    <property type="protein sequence ID" value="ACI19035.1"/>
    <property type="molecule type" value="Genomic_DNA"/>
</dbReference>
<gene>
    <name evidence="5" type="ordered locus">DICTH_0288</name>
</gene>
<dbReference type="HOGENOM" id="CLU_000604_1_23_0"/>
<reference evidence="5 6" key="1">
    <citation type="journal article" date="2014" name="Genome Announc.">
        <title>Complete Genome Sequence of the Extreme Thermophile Dictyoglomus thermophilum H-6-12.</title>
        <authorList>
            <person name="Coil D.A."/>
            <person name="Badger J.H."/>
            <person name="Forberger H.C."/>
            <person name="Riggs F."/>
            <person name="Madupu R."/>
            <person name="Fedorova N."/>
            <person name="Ward N."/>
            <person name="Robb F.T."/>
            <person name="Eisen J.A."/>
        </authorList>
    </citation>
    <scope>NUCLEOTIDE SEQUENCE [LARGE SCALE GENOMIC DNA]</scope>
    <source>
        <strain evidence="6">ATCC 35947 / DSM 3960 / H-6-12</strain>
    </source>
</reference>
<dbReference type="PROSITE" id="PS00211">
    <property type="entry name" value="ABC_TRANSPORTER_1"/>
    <property type="match status" value="1"/>
</dbReference>
<dbReference type="STRING" id="309799.DICTH_0288"/>
<dbReference type="RefSeq" id="WP_012547667.1">
    <property type="nucleotide sequence ID" value="NC_011297.1"/>
</dbReference>
<protein>
    <submittedName>
        <fullName evidence="5">Oligopeptide ABC transporter, ATP-binding protein</fullName>
    </submittedName>
</protein>
<evidence type="ECO:0000313" key="5">
    <source>
        <dbReference type="EMBL" id="ACI19035.1"/>
    </source>
</evidence>
<dbReference type="PROSITE" id="PS50893">
    <property type="entry name" value="ABC_TRANSPORTER_2"/>
    <property type="match status" value="1"/>
</dbReference>
<sequence length="328" mass="37539">MRQEDFLIVRNLKKVFSVGSLLLKTNIYAVNNVSFEIDLTRPEIFTLAGESGSGKSTLARMLLGLIKPTFGEILYKGRDITKLSSQKDWYNFSKEVQPIFQNPFETFNPLVKVETYLYDTALNYKVVSSLNSHDYIEEILITVGLTLEEIKNRYPHEFSGGQLQRLSIARALITRPTLLIADEPVSMIDASLRMSIVNLFKELKEKFNVTVIYITHDLATAYYISDRIAIMLRGNIVELGPVERVLLNPLHPYTKLLKSSIPEPTAELSWDEEVKLTVLEEKEFGLGGCKFAYRCTEASDICFEREPIESFVDERIVKCHMYSSHKFI</sequence>
<dbReference type="Pfam" id="PF00005">
    <property type="entry name" value="ABC_tran"/>
    <property type="match status" value="1"/>
</dbReference>
<organism evidence="5 6">
    <name type="scientific">Dictyoglomus thermophilum (strain ATCC 35947 / DSM 3960 / H-6-12)</name>
    <dbReference type="NCBI Taxonomy" id="309799"/>
    <lineage>
        <taxon>Bacteria</taxon>
        <taxon>Pseudomonadati</taxon>
        <taxon>Dictyoglomota</taxon>
        <taxon>Dictyoglomia</taxon>
        <taxon>Dictyoglomales</taxon>
        <taxon>Dictyoglomaceae</taxon>
        <taxon>Dictyoglomus</taxon>
    </lineage>
</organism>
<keyword evidence="2" id="KW-0547">Nucleotide-binding</keyword>
<evidence type="ECO:0000259" key="4">
    <source>
        <dbReference type="PROSITE" id="PS50893"/>
    </source>
</evidence>
<dbReference type="GO" id="GO:0016887">
    <property type="term" value="F:ATP hydrolysis activity"/>
    <property type="evidence" value="ECO:0007669"/>
    <property type="project" value="InterPro"/>
</dbReference>